<reference evidence="2 3" key="1">
    <citation type="submission" date="2024-09" db="EMBL/GenBank/DDBJ databases">
        <title>Chromosome-scale assembly of Riccia sorocarpa.</title>
        <authorList>
            <person name="Paukszto L."/>
        </authorList>
    </citation>
    <scope>NUCLEOTIDE SEQUENCE [LARGE SCALE GENOMIC DNA]</scope>
    <source>
        <strain evidence="2">LP-2024</strain>
        <tissue evidence="2">Aerial parts of the thallus</tissue>
    </source>
</reference>
<dbReference type="Proteomes" id="UP001633002">
    <property type="component" value="Unassembled WGS sequence"/>
</dbReference>
<organism evidence="2 3">
    <name type="scientific">Riccia sorocarpa</name>
    <dbReference type="NCBI Taxonomy" id="122646"/>
    <lineage>
        <taxon>Eukaryota</taxon>
        <taxon>Viridiplantae</taxon>
        <taxon>Streptophyta</taxon>
        <taxon>Embryophyta</taxon>
        <taxon>Marchantiophyta</taxon>
        <taxon>Marchantiopsida</taxon>
        <taxon>Marchantiidae</taxon>
        <taxon>Marchantiales</taxon>
        <taxon>Ricciaceae</taxon>
        <taxon>Riccia</taxon>
    </lineage>
</organism>
<sequence>MAGIFKVGDRVYLRKPHSNNAVGHGTVVLVHLTFRVHTIPLGNDSIVVRVDHVDDYLHPLPLQLMDATHLGEIELGMNVRWPTDLLRQFSLPDDPVQDDALRDGARVQCSQSPFLAQLPQIDYTNRQNWFLLEVYIVMKITDGAKIPVAEGLVTQTAPSTSINNKELGELNHEVQNDQESEVPVSSGDEDDDEEFIGETLPPPESRKSQPEFEPAKKKRHYNSSVRNPPDPLRRARSNAKKKVQQETIEEKIRGIQRTTCCGDLCCRKVSYEVIRQCRLEYFGLPHDDKEEYIHTRLHMRHQSVIDEGKHIIDQKLICKRGFWTIYGFSKTKYYKMIA</sequence>
<proteinExistence type="predicted"/>
<keyword evidence="3" id="KW-1185">Reference proteome</keyword>
<dbReference type="AlphaFoldDB" id="A0ABD3HHY8"/>
<dbReference type="EMBL" id="JBJQOH010000003">
    <property type="protein sequence ID" value="KAL3691245.1"/>
    <property type="molecule type" value="Genomic_DNA"/>
</dbReference>
<comment type="caution">
    <text evidence="2">The sequence shown here is derived from an EMBL/GenBank/DDBJ whole genome shotgun (WGS) entry which is preliminary data.</text>
</comment>
<feature type="compositionally biased region" description="Acidic residues" evidence="1">
    <location>
        <begin position="187"/>
        <end position="196"/>
    </location>
</feature>
<protein>
    <submittedName>
        <fullName evidence="2">Uncharacterized protein</fullName>
    </submittedName>
</protein>
<feature type="compositionally biased region" description="Basic and acidic residues" evidence="1">
    <location>
        <begin position="204"/>
        <end position="215"/>
    </location>
</feature>
<name>A0ABD3HHY8_9MARC</name>
<gene>
    <name evidence="2" type="ORF">R1sor_004896</name>
</gene>
<evidence type="ECO:0000313" key="3">
    <source>
        <dbReference type="Proteomes" id="UP001633002"/>
    </source>
</evidence>
<evidence type="ECO:0000313" key="2">
    <source>
        <dbReference type="EMBL" id="KAL3691245.1"/>
    </source>
</evidence>
<evidence type="ECO:0000256" key="1">
    <source>
        <dbReference type="SAM" id="MobiDB-lite"/>
    </source>
</evidence>
<feature type="region of interest" description="Disordered" evidence="1">
    <location>
        <begin position="172"/>
        <end position="245"/>
    </location>
</feature>
<accession>A0ABD3HHY8</accession>